<dbReference type="EC" id="2.3.1.225" evidence="11"/>
<evidence type="ECO:0000256" key="9">
    <source>
        <dbReference type="ARBA" id="ARBA00023315"/>
    </source>
</evidence>
<evidence type="ECO:0000256" key="7">
    <source>
        <dbReference type="ARBA" id="ARBA00023139"/>
    </source>
</evidence>
<proteinExistence type="inferred from homology"/>
<feature type="transmembrane region" description="Helical" evidence="11">
    <location>
        <begin position="237"/>
        <end position="259"/>
    </location>
</feature>
<evidence type="ECO:0000313" key="13">
    <source>
        <dbReference type="EMBL" id="CAK9001862.1"/>
    </source>
</evidence>
<evidence type="ECO:0000256" key="3">
    <source>
        <dbReference type="ARBA" id="ARBA00022679"/>
    </source>
</evidence>
<organism evidence="13 14">
    <name type="scientific">Durusdinium trenchii</name>
    <dbReference type="NCBI Taxonomy" id="1381693"/>
    <lineage>
        <taxon>Eukaryota</taxon>
        <taxon>Sar</taxon>
        <taxon>Alveolata</taxon>
        <taxon>Dinophyceae</taxon>
        <taxon>Suessiales</taxon>
        <taxon>Symbiodiniaceae</taxon>
        <taxon>Durusdinium</taxon>
    </lineage>
</organism>
<dbReference type="EMBL" id="CAXAMN010002891">
    <property type="protein sequence ID" value="CAK9001862.1"/>
    <property type="molecule type" value="Genomic_DNA"/>
</dbReference>
<evidence type="ECO:0000256" key="6">
    <source>
        <dbReference type="ARBA" id="ARBA00023136"/>
    </source>
</evidence>
<keyword evidence="9 11" id="KW-0012">Acyltransferase</keyword>
<evidence type="ECO:0000313" key="14">
    <source>
        <dbReference type="Proteomes" id="UP001642484"/>
    </source>
</evidence>
<keyword evidence="4 11" id="KW-0812">Transmembrane</keyword>
<keyword evidence="8" id="KW-0449">Lipoprotein</keyword>
<dbReference type="SUPFAM" id="SSF48371">
    <property type="entry name" value="ARM repeat"/>
    <property type="match status" value="1"/>
</dbReference>
<dbReference type="PANTHER" id="PTHR22883">
    <property type="entry name" value="ZINC FINGER DHHC DOMAIN CONTAINING PROTEIN"/>
    <property type="match status" value="1"/>
</dbReference>
<dbReference type="Proteomes" id="UP001642484">
    <property type="component" value="Unassembled WGS sequence"/>
</dbReference>
<reference evidence="13 14" key="1">
    <citation type="submission" date="2024-02" db="EMBL/GenBank/DDBJ databases">
        <authorList>
            <person name="Chen Y."/>
            <person name="Shah S."/>
            <person name="Dougan E. K."/>
            <person name="Thang M."/>
            <person name="Chan C."/>
        </authorList>
    </citation>
    <scope>NUCLEOTIDE SEQUENCE [LARGE SCALE GENOMIC DNA]</scope>
</reference>
<evidence type="ECO:0000256" key="1">
    <source>
        <dbReference type="ARBA" id="ARBA00004127"/>
    </source>
</evidence>
<keyword evidence="7" id="KW-0564">Palmitate</keyword>
<dbReference type="Gene3D" id="1.25.10.10">
    <property type="entry name" value="Leucine-rich Repeat Variant"/>
    <property type="match status" value="1"/>
</dbReference>
<evidence type="ECO:0000256" key="11">
    <source>
        <dbReference type="RuleBase" id="RU079119"/>
    </source>
</evidence>
<sequence>MAPSLARQARAFCCNTLCTERVLSPVLVLLVHALIVADVAYHRRELWQETTLWYRSVRLLVFTTLALYIGTSCTNPGFLDSESRGCGSCLLLLCALCMRDSNEKVSNPTIVSPENPALLGASNLEMDQGDPETGKMDEGIKRRGAPDADNDGNVEGAEGVELRFCKRCRLQQPLRTKHCYDCGRCVRTHDHHCPWVGSCVGENNRALFFWYLLLQCVELGVFFTEGIQGISLLQPSVVLMVGLLFIAIFFLMVSCLLFFHSFLVLANLTTWEHISWRQITYLKSLRSERGSPFARRVGCCSLFRTASRAAAASPDGDAARTSQVPCELDSSFPAEAWYGSDCVGAEQFLYDWGCKDMLALKYGVQLDEFDFVNKAKARCGPGSELQPRKLAHAMNVEPALKVKDASNERLLQLRLDVTSMGSFVELQNALRRWPGTACALAAVGLAGIGRNVQLVAAYREAYGTKDALVARTRPKSNGGVGPLHTFKAETFTTAVLIEPVIEHLLKYQPEPSVMLELQVPEESVDFGSSAFESEASVALAERFCGVLAGLAPASTDCGATASCLLAKELMCRHQKVADMQIAGCKVLSNWLGHCQQRLSTQQCCATMEAITAAMRRHSSNAAVQEAGAAAMGSAAGWPELQAAAATNGAVEEVVGAMRKFEGDSELLASGCGALAGLSANHPLNQSSIMACRSIEVIVDAMRRFSKHARLQTMGFGALGNLAANHPNNQAAIAQASGLQRVKAALQQHQNRPAVLTAALAALWCLLRNHSANTEAAAELSLAEMAMLALRRHPDDRRLKAVASGALQCLVPGLSEALAVQAGSSPSTVRTAT</sequence>
<dbReference type="InterPro" id="IPR016024">
    <property type="entry name" value="ARM-type_fold"/>
</dbReference>
<comment type="domain">
    <text evidence="11">The DHHC domain is required for palmitoyltransferase activity.</text>
</comment>
<evidence type="ECO:0000256" key="2">
    <source>
        <dbReference type="ARBA" id="ARBA00008574"/>
    </source>
</evidence>
<feature type="domain" description="Palmitoyltransferase DHHC" evidence="12">
    <location>
        <begin position="161"/>
        <end position="276"/>
    </location>
</feature>
<feature type="repeat" description="ARM" evidence="10">
    <location>
        <begin position="692"/>
        <end position="736"/>
    </location>
</feature>
<dbReference type="Pfam" id="PF01529">
    <property type="entry name" value="DHHC"/>
    <property type="match status" value="1"/>
</dbReference>
<comment type="caution">
    <text evidence="13">The sequence shown here is derived from an EMBL/GenBank/DDBJ whole genome shotgun (WGS) entry which is preliminary data.</text>
</comment>
<dbReference type="InterPro" id="IPR011989">
    <property type="entry name" value="ARM-like"/>
</dbReference>
<evidence type="ECO:0000256" key="8">
    <source>
        <dbReference type="ARBA" id="ARBA00023288"/>
    </source>
</evidence>
<dbReference type="InterPro" id="IPR001594">
    <property type="entry name" value="Palmitoyltrfase_DHHC"/>
</dbReference>
<dbReference type="InterPro" id="IPR039859">
    <property type="entry name" value="PFA4/ZDH16/20/ERF2-like"/>
</dbReference>
<comment type="catalytic activity">
    <reaction evidence="11">
        <text>L-cysteinyl-[protein] + hexadecanoyl-CoA = S-hexadecanoyl-L-cysteinyl-[protein] + CoA</text>
        <dbReference type="Rhea" id="RHEA:36683"/>
        <dbReference type="Rhea" id="RHEA-COMP:10131"/>
        <dbReference type="Rhea" id="RHEA-COMP:11032"/>
        <dbReference type="ChEBI" id="CHEBI:29950"/>
        <dbReference type="ChEBI" id="CHEBI:57287"/>
        <dbReference type="ChEBI" id="CHEBI:57379"/>
        <dbReference type="ChEBI" id="CHEBI:74151"/>
        <dbReference type="EC" id="2.3.1.225"/>
    </reaction>
</comment>
<dbReference type="InterPro" id="IPR000225">
    <property type="entry name" value="Armadillo"/>
</dbReference>
<evidence type="ECO:0000256" key="10">
    <source>
        <dbReference type="PROSITE-ProRule" id="PRU00259"/>
    </source>
</evidence>
<dbReference type="PROSITE" id="PS50216">
    <property type="entry name" value="DHHC"/>
    <property type="match status" value="1"/>
</dbReference>
<protein>
    <recommendedName>
        <fullName evidence="11">Palmitoyltransferase</fullName>
        <ecNumber evidence="11">2.3.1.225</ecNumber>
    </recommendedName>
</protein>
<feature type="transmembrane region" description="Helical" evidence="11">
    <location>
        <begin position="52"/>
        <end position="70"/>
    </location>
</feature>
<keyword evidence="6 11" id="KW-0472">Membrane</keyword>
<dbReference type="PANTHER" id="PTHR22883:SF301">
    <property type="entry name" value="PALMITOYLTRANSFERASE ZDHHC12"/>
    <property type="match status" value="1"/>
</dbReference>
<evidence type="ECO:0000256" key="5">
    <source>
        <dbReference type="ARBA" id="ARBA00022989"/>
    </source>
</evidence>
<gene>
    <name evidence="13" type="ORF">CCMP2556_LOCUS6633</name>
</gene>
<dbReference type="PROSITE" id="PS50176">
    <property type="entry name" value="ARM_REPEAT"/>
    <property type="match status" value="1"/>
</dbReference>
<accession>A0ABP0IGZ7</accession>
<keyword evidence="14" id="KW-1185">Reference proteome</keyword>
<comment type="similarity">
    <text evidence="2 11">Belongs to the DHHC palmitoyltransferase family.</text>
</comment>
<keyword evidence="3 11" id="KW-0808">Transferase</keyword>
<evidence type="ECO:0000256" key="4">
    <source>
        <dbReference type="ARBA" id="ARBA00022692"/>
    </source>
</evidence>
<feature type="transmembrane region" description="Helical" evidence="11">
    <location>
        <begin position="22"/>
        <end position="40"/>
    </location>
</feature>
<name>A0ABP0IGZ7_9DINO</name>
<comment type="subcellular location">
    <subcellularLocation>
        <location evidence="1">Endomembrane system</location>
        <topology evidence="1">Multi-pass membrane protein</topology>
    </subcellularLocation>
</comment>
<keyword evidence="5 11" id="KW-1133">Transmembrane helix</keyword>
<evidence type="ECO:0000259" key="12">
    <source>
        <dbReference type="Pfam" id="PF01529"/>
    </source>
</evidence>